<comment type="caution">
    <text evidence="1">The sequence shown here is derived from an EMBL/GenBank/DDBJ whole genome shotgun (WGS) entry which is preliminary data.</text>
</comment>
<evidence type="ECO:0000313" key="2">
    <source>
        <dbReference type="Proteomes" id="UP001409291"/>
    </source>
</evidence>
<accession>A0ABV0BRZ4</accession>
<dbReference type="Gene3D" id="3.40.1580.10">
    <property type="entry name" value="SMI1/KNR4-like"/>
    <property type="match status" value="1"/>
</dbReference>
<dbReference type="InterPro" id="IPR037883">
    <property type="entry name" value="Knr4/Smi1-like_sf"/>
</dbReference>
<dbReference type="Pfam" id="PF14567">
    <property type="entry name" value="SUKH_5"/>
    <property type="match status" value="1"/>
</dbReference>
<dbReference type="EMBL" id="JBDJNQ010000004">
    <property type="protein sequence ID" value="MEN5377564.1"/>
    <property type="molecule type" value="Genomic_DNA"/>
</dbReference>
<sequence>MTSEFKNAIDKYFSSEETKIFLKERNEEKDIQQTEKELNITFDNTYKYILLNYGDAYVGIDLLPCTKRGSKKAEQTILEITKSFRSSYLEFQVCNEIQSSYVISIDGSGDPIFITPNGNVKIYYHDNNEIEKLAENLKELILNNI</sequence>
<keyword evidence="2" id="KW-1185">Reference proteome</keyword>
<dbReference type="SUPFAM" id="SSF160631">
    <property type="entry name" value="SMI1/KNR4-like"/>
    <property type="match status" value="1"/>
</dbReference>
<evidence type="ECO:0000313" key="1">
    <source>
        <dbReference type="EMBL" id="MEN5377564.1"/>
    </source>
</evidence>
<protein>
    <submittedName>
        <fullName evidence="1">SMI1/KNR4 family protein</fullName>
    </submittedName>
</protein>
<name>A0ABV0BRZ4_9SPHI</name>
<organism evidence="1 2">
    <name type="scientific">Sphingobacterium kitahiroshimense</name>
    <dbReference type="NCBI Taxonomy" id="470446"/>
    <lineage>
        <taxon>Bacteria</taxon>
        <taxon>Pseudomonadati</taxon>
        <taxon>Bacteroidota</taxon>
        <taxon>Sphingobacteriia</taxon>
        <taxon>Sphingobacteriales</taxon>
        <taxon>Sphingobacteriaceae</taxon>
        <taxon>Sphingobacterium</taxon>
    </lineage>
</organism>
<dbReference type="RefSeq" id="WP_183912098.1">
    <property type="nucleotide sequence ID" value="NZ_JBDJLH010000002.1"/>
</dbReference>
<gene>
    <name evidence="1" type="ORF">ABE541_09845</name>
</gene>
<reference evidence="1 2" key="1">
    <citation type="submission" date="2024-04" db="EMBL/GenBank/DDBJ databases">
        <title>WGS of bacteria from Torrens River.</title>
        <authorList>
            <person name="Wyrsch E.R."/>
            <person name="Drigo B."/>
        </authorList>
    </citation>
    <scope>NUCLEOTIDE SEQUENCE [LARGE SCALE GENOMIC DNA]</scope>
    <source>
        <strain evidence="1 2">TWI391</strain>
    </source>
</reference>
<proteinExistence type="predicted"/>
<dbReference type="Proteomes" id="UP001409291">
    <property type="component" value="Unassembled WGS sequence"/>
</dbReference>